<proteinExistence type="predicted"/>
<dbReference type="AlphaFoldDB" id="A0A7C3VMV0"/>
<feature type="transmembrane region" description="Helical" evidence="2">
    <location>
        <begin position="38"/>
        <end position="58"/>
    </location>
</feature>
<dbReference type="PANTHER" id="PTHR14136">
    <property type="entry name" value="BTB_POZ DOMAIN-CONTAINING PROTEIN KCTD9"/>
    <property type="match status" value="1"/>
</dbReference>
<sequence>MMNPTPPSPPPPPPPILLSVRAESPDPIWRFVRRYPGITILGAILLCLAVIPTMVWWYQSSVEKRESDRFRQEQEHQKLMALTGKFARDDREGAILSLGSLNHPKTNIKLLANLLAIETEPTRIEAIGQALVSAGPEAMPELRQLNQALKTDLDALGFGNNAAMQQAMTLKLMASQRSIAKLLRLYSPGISGINLGGTDLGQTGGGQFTLVLEKLPLAGVQLRLARLTKARLAFSQFSGAGADGRWNTGDDQIGDLTGADLTEADLRGTFLNLSMAAETNFTRANLNQANLFGARLQTANFSSTQLVGADLRSANLNNANFIGANLGEAKLDRADLTNASLNQTIAESASFSGANLANASAIGASLVMANFPQANLEGANLSSADLSNANLDGARLQNGNWRQTNLTGASMRGAVVHNADFEGVVFVPPQPKATDGFIQKTAPTGATGLFQGTDFALVRNLDPKQIAFICAQGGLHPSCPPTTQISPSPTDVSPQSPGTKKSSGAN</sequence>
<dbReference type="InterPro" id="IPR001646">
    <property type="entry name" value="5peptide_repeat"/>
</dbReference>
<gene>
    <name evidence="3" type="ORF">ENR15_01300</name>
</gene>
<feature type="region of interest" description="Disordered" evidence="1">
    <location>
        <begin position="480"/>
        <end position="506"/>
    </location>
</feature>
<accession>A0A7C3VMV0</accession>
<reference evidence="3" key="1">
    <citation type="journal article" date="2020" name="mSystems">
        <title>Genome- and Community-Level Interaction Insights into Carbon Utilization and Element Cycling Functions of Hydrothermarchaeota in Hydrothermal Sediment.</title>
        <authorList>
            <person name="Zhou Z."/>
            <person name="Liu Y."/>
            <person name="Xu W."/>
            <person name="Pan J."/>
            <person name="Luo Z.H."/>
            <person name="Li M."/>
        </authorList>
    </citation>
    <scope>NUCLEOTIDE SEQUENCE [LARGE SCALE GENOMIC DNA]</scope>
    <source>
        <strain evidence="3">SpSt-374</strain>
    </source>
</reference>
<keyword evidence="2" id="KW-0812">Transmembrane</keyword>
<dbReference type="EMBL" id="DSPX01000011">
    <property type="protein sequence ID" value="HGF99330.1"/>
    <property type="molecule type" value="Genomic_DNA"/>
</dbReference>
<dbReference type="Gene3D" id="2.160.20.80">
    <property type="entry name" value="E3 ubiquitin-protein ligase SopA"/>
    <property type="match status" value="2"/>
</dbReference>
<name>A0A7C3VMV0_9CYAN</name>
<protein>
    <submittedName>
        <fullName evidence="3">Pentapeptide repeat-containing protein</fullName>
    </submittedName>
</protein>
<dbReference type="SUPFAM" id="SSF141571">
    <property type="entry name" value="Pentapeptide repeat-like"/>
    <property type="match status" value="2"/>
</dbReference>
<evidence type="ECO:0000256" key="1">
    <source>
        <dbReference type="SAM" id="MobiDB-lite"/>
    </source>
</evidence>
<organism evidence="3">
    <name type="scientific">Planktothricoides sp. SpSt-374</name>
    <dbReference type="NCBI Taxonomy" id="2282167"/>
    <lineage>
        <taxon>Bacteria</taxon>
        <taxon>Bacillati</taxon>
        <taxon>Cyanobacteriota</taxon>
        <taxon>Cyanophyceae</taxon>
        <taxon>Oscillatoriophycideae</taxon>
        <taxon>Oscillatoriales</taxon>
        <taxon>Oscillatoriaceae</taxon>
        <taxon>Planktothricoides</taxon>
    </lineage>
</organism>
<keyword evidence="2" id="KW-1133">Transmembrane helix</keyword>
<comment type="caution">
    <text evidence="3">The sequence shown here is derived from an EMBL/GenBank/DDBJ whole genome shotgun (WGS) entry which is preliminary data.</text>
</comment>
<evidence type="ECO:0000256" key="2">
    <source>
        <dbReference type="SAM" id="Phobius"/>
    </source>
</evidence>
<feature type="compositionally biased region" description="Polar residues" evidence="1">
    <location>
        <begin position="481"/>
        <end position="506"/>
    </location>
</feature>
<keyword evidence="2" id="KW-0472">Membrane</keyword>
<evidence type="ECO:0000313" key="3">
    <source>
        <dbReference type="EMBL" id="HGF99330.1"/>
    </source>
</evidence>
<dbReference type="InterPro" id="IPR051082">
    <property type="entry name" value="Pentapeptide-BTB/POZ_domain"/>
</dbReference>
<dbReference type="Pfam" id="PF00805">
    <property type="entry name" value="Pentapeptide"/>
    <property type="match status" value="3"/>
</dbReference>
<dbReference type="PANTHER" id="PTHR14136:SF17">
    <property type="entry name" value="BTB_POZ DOMAIN-CONTAINING PROTEIN KCTD9"/>
    <property type="match status" value="1"/>
</dbReference>